<comment type="caution">
    <text evidence="1">The sequence shown here is derived from an EMBL/GenBank/DDBJ whole genome shotgun (WGS) entry which is preliminary data.</text>
</comment>
<proteinExistence type="predicted"/>
<evidence type="ECO:0000313" key="1">
    <source>
        <dbReference type="EMBL" id="MDH1337439.1"/>
    </source>
</evidence>
<evidence type="ECO:0000313" key="2">
    <source>
        <dbReference type="Proteomes" id="UP001161065"/>
    </source>
</evidence>
<dbReference type="RefSeq" id="WP_280009601.1">
    <property type="nucleotide sequence ID" value="NZ_JAOCEK010000039.1"/>
</dbReference>
<reference evidence="1" key="1">
    <citation type="submission" date="2022-09" db="EMBL/GenBank/DDBJ databases">
        <title>Intensive care unit water sources are persistently colonized with multi-drug resistant bacteria and are the site of extensive horizontal gene transfer of antibiotic resistance genes.</title>
        <authorList>
            <person name="Diorio-Toth L."/>
        </authorList>
    </citation>
    <scope>NUCLEOTIDE SEQUENCE</scope>
    <source>
        <strain evidence="1">GD03832</strain>
    </source>
</reference>
<gene>
    <name evidence="1" type="ORF">N5D63_25195</name>
</gene>
<protein>
    <submittedName>
        <fullName evidence="1">Uncharacterized protein</fullName>
    </submittedName>
</protein>
<dbReference type="AlphaFoldDB" id="A0AA42Q7C8"/>
<sequence length="85" mass="9366">MRTQEEINQQLISEIDSLSQQVTIAAVALSAAFQEITLLHPDISQRILTNFQNVFKNPAAEGKVTAERAKDLLALIEGTLTRSSK</sequence>
<organism evidence="1 2">
    <name type="scientific">Comamonas thiooxydans</name>
    <dbReference type="NCBI Taxonomy" id="363952"/>
    <lineage>
        <taxon>Bacteria</taxon>
        <taxon>Pseudomonadati</taxon>
        <taxon>Pseudomonadota</taxon>
        <taxon>Betaproteobacteria</taxon>
        <taxon>Burkholderiales</taxon>
        <taxon>Comamonadaceae</taxon>
        <taxon>Comamonas</taxon>
    </lineage>
</organism>
<name>A0AA42Q7C8_9BURK</name>
<accession>A0AA42Q7C8</accession>
<dbReference type="Proteomes" id="UP001161065">
    <property type="component" value="Unassembled WGS sequence"/>
</dbReference>
<dbReference type="EMBL" id="JAOCEK010000039">
    <property type="protein sequence ID" value="MDH1337439.1"/>
    <property type="molecule type" value="Genomic_DNA"/>
</dbReference>